<feature type="region of interest" description="Disordered" evidence="1">
    <location>
        <begin position="1"/>
        <end position="20"/>
    </location>
</feature>
<dbReference type="AlphaFoldDB" id="A0A0F9PRX6"/>
<evidence type="ECO:0000256" key="1">
    <source>
        <dbReference type="SAM" id="MobiDB-lite"/>
    </source>
</evidence>
<protein>
    <submittedName>
        <fullName evidence="2">Uncharacterized protein</fullName>
    </submittedName>
</protein>
<name>A0A0F9PRX6_9ZZZZ</name>
<gene>
    <name evidence="2" type="ORF">LCGC14_1103890</name>
</gene>
<dbReference type="EMBL" id="LAZR01004993">
    <property type="protein sequence ID" value="KKN03816.1"/>
    <property type="molecule type" value="Genomic_DNA"/>
</dbReference>
<reference evidence="2" key="1">
    <citation type="journal article" date="2015" name="Nature">
        <title>Complex archaea that bridge the gap between prokaryotes and eukaryotes.</title>
        <authorList>
            <person name="Spang A."/>
            <person name="Saw J.H."/>
            <person name="Jorgensen S.L."/>
            <person name="Zaremba-Niedzwiedzka K."/>
            <person name="Martijn J."/>
            <person name="Lind A.E."/>
            <person name="van Eijk R."/>
            <person name="Schleper C."/>
            <person name="Guy L."/>
            <person name="Ettema T.J."/>
        </authorList>
    </citation>
    <scope>NUCLEOTIDE SEQUENCE</scope>
</reference>
<proteinExistence type="predicted"/>
<evidence type="ECO:0000313" key="2">
    <source>
        <dbReference type="EMBL" id="KKN03816.1"/>
    </source>
</evidence>
<accession>A0A0F9PRX6</accession>
<comment type="caution">
    <text evidence="2">The sequence shown here is derived from an EMBL/GenBank/DDBJ whole genome shotgun (WGS) entry which is preliminary data.</text>
</comment>
<sequence length="74" mass="8503">MRLMVSRDAGSSYREQATGSHKELLAKAEELKLDEQMLRWVIESDDGTEIVEVSAIHHGIMDFMRRARQQEPTS</sequence>
<organism evidence="2">
    <name type="scientific">marine sediment metagenome</name>
    <dbReference type="NCBI Taxonomy" id="412755"/>
    <lineage>
        <taxon>unclassified sequences</taxon>
        <taxon>metagenomes</taxon>
        <taxon>ecological metagenomes</taxon>
    </lineage>
</organism>